<dbReference type="Proteomes" id="UP001149165">
    <property type="component" value="Unassembled WGS sequence"/>
</dbReference>
<evidence type="ECO:0000256" key="1">
    <source>
        <dbReference type="SAM" id="MobiDB-lite"/>
    </source>
</evidence>
<accession>A0A9W9G7L7</accession>
<evidence type="ECO:0000313" key="3">
    <source>
        <dbReference type="Proteomes" id="UP001149165"/>
    </source>
</evidence>
<evidence type="ECO:0000313" key="2">
    <source>
        <dbReference type="EMBL" id="KAJ5113649.1"/>
    </source>
</evidence>
<sequence>MATTHEPPPPYQPRDPSNPAATSATRNPVIFRIGCPLQRGYFITPEPQSGVSINAQANEWSLKPDLAFYLNDASNRELATCDFKEKTCSADIAMTKTPDGDRETLWWSAMDPETAMTTQYRIMARVHDANPLNIAGLSLTSPRPFIWGSSSGWKLVDELTGNVAAIARDVDLSGGKYGSVEILMSYGDNFTLIALTSYLAICEKLKRDAKKSRMW</sequence>
<dbReference type="AlphaFoldDB" id="A0A9W9G7L7"/>
<gene>
    <name evidence="2" type="ORF">N7456_002183</name>
</gene>
<reference evidence="2" key="1">
    <citation type="submission" date="2022-11" db="EMBL/GenBank/DDBJ databases">
        <authorList>
            <person name="Petersen C."/>
        </authorList>
    </citation>
    <scope>NUCLEOTIDE SEQUENCE</scope>
    <source>
        <strain evidence="2">IBT 30069</strain>
    </source>
</reference>
<keyword evidence="3" id="KW-1185">Reference proteome</keyword>
<comment type="caution">
    <text evidence="2">The sequence shown here is derived from an EMBL/GenBank/DDBJ whole genome shotgun (WGS) entry which is preliminary data.</text>
</comment>
<feature type="compositionally biased region" description="Pro residues" evidence="1">
    <location>
        <begin position="1"/>
        <end position="13"/>
    </location>
</feature>
<dbReference type="OrthoDB" id="3431997at2759"/>
<proteinExistence type="predicted"/>
<dbReference type="EMBL" id="JAPQKH010000002">
    <property type="protein sequence ID" value="KAJ5113649.1"/>
    <property type="molecule type" value="Genomic_DNA"/>
</dbReference>
<reference evidence="2" key="2">
    <citation type="journal article" date="2023" name="IMA Fungus">
        <title>Comparative genomic study of the Penicillium genus elucidates a diverse pangenome and 15 lateral gene transfer events.</title>
        <authorList>
            <person name="Petersen C."/>
            <person name="Sorensen T."/>
            <person name="Nielsen M.R."/>
            <person name="Sondergaard T.E."/>
            <person name="Sorensen J.L."/>
            <person name="Fitzpatrick D.A."/>
            <person name="Frisvad J.C."/>
            <person name="Nielsen K.L."/>
        </authorList>
    </citation>
    <scope>NUCLEOTIDE SEQUENCE</scope>
    <source>
        <strain evidence="2">IBT 30069</strain>
    </source>
</reference>
<protein>
    <submittedName>
        <fullName evidence="2">Uncharacterized protein</fullName>
    </submittedName>
</protein>
<organism evidence="2 3">
    <name type="scientific">Penicillium angulare</name>
    <dbReference type="NCBI Taxonomy" id="116970"/>
    <lineage>
        <taxon>Eukaryota</taxon>
        <taxon>Fungi</taxon>
        <taxon>Dikarya</taxon>
        <taxon>Ascomycota</taxon>
        <taxon>Pezizomycotina</taxon>
        <taxon>Eurotiomycetes</taxon>
        <taxon>Eurotiomycetidae</taxon>
        <taxon>Eurotiales</taxon>
        <taxon>Aspergillaceae</taxon>
        <taxon>Penicillium</taxon>
    </lineage>
</organism>
<feature type="region of interest" description="Disordered" evidence="1">
    <location>
        <begin position="1"/>
        <end position="23"/>
    </location>
</feature>
<name>A0A9W9G7L7_9EURO</name>